<protein>
    <submittedName>
        <fullName evidence="2">DUF4198 domain-containing protein</fullName>
    </submittedName>
</protein>
<dbReference type="AlphaFoldDB" id="A0A7T7FAQ8"/>
<feature type="chain" id="PRO_5030504875" evidence="1">
    <location>
        <begin position="21"/>
        <end position="281"/>
    </location>
</feature>
<gene>
    <name evidence="2" type="ORF">GO620_016640</name>
</gene>
<organism evidence="2 3">
    <name type="scientific">Mucilaginibacter ginkgonis</name>
    <dbReference type="NCBI Taxonomy" id="2682091"/>
    <lineage>
        <taxon>Bacteria</taxon>
        <taxon>Pseudomonadati</taxon>
        <taxon>Bacteroidota</taxon>
        <taxon>Sphingobacteriia</taxon>
        <taxon>Sphingobacteriales</taxon>
        <taxon>Sphingobacteriaceae</taxon>
        <taxon>Mucilaginibacter</taxon>
    </lineage>
</organism>
<name>A0A7T7FAQ8_9SPHI</name>
<evidence type="ECO:0000313" key="3">
    <source>
        <dbReference type="Proteomes" id="UP000429232"/>
    </source>
</evidence>
<evidence type="ECO:0000256" key="1">
    <source>
        <dbReference type="SAM" id="SignalP"/>
    </source>
</evidence>
<proteinExistence type="predicted"/>
<dbReference type="Proteomes" id="UP000429232">
    <property type="component" value="Chromosome"/>
</dbReference>
<dbReference type="KEGG" id="mgik:GO620_016640"/>
<dbReference type="Pfam" id="PF10670">
    <property type="entry name" value="DUF4198"/>
    <property type="match status" value="1"/>
</dbReference>
<dbReference type="InterPro" id="IPR019613">
    <property type="entry name" value="DUF4198"/>
</dbReference>
<dbReference type="RefSeq" id="WP_198173551.1">
    <property type="nucleotide sequence ID" value="NZ_CP066775.1"/>
</dbReference>
<keyword evidence="3" id="KW-1185">Reference proteome</keyword>
<accession>A0A7T7FAQ8</accession>
<evidence type="ECO:0000313" key="2">
    <source>
        <dbReference type="EMBL" id="QQL49774.1"/>
    </source>
</evidence>
<sequence>MKRLLFAVLYTLCFAAPALAQSDYFLLPENFYPKKADTLKLHFLSGSKFSNAREQKYVAKGGFKFSMRDAGKTVDLAPFLKENVIPVITYKYPGSGIVVVEATQSNTDEFAHREFSRYLSNNGFDEINGALKQFQQSFNMRSYVSLKTIIPVDKKTGNEYEKPLKEDFEIILKQNPYKMNYGDDVTGIVLFKGKPIKGVKVDLLIKGEKTEFPQVLSSTDGGEIYFKLSREGTYLLHAVYLVPGKDQNIDYEKWQTAVTFSFNSADTMPVSYKSFGLGDYH</sequence>
<feature type="signal peptide" evidence="1">
    <location>
        <begin position="1"/>
        <end position="20"/>
    </location>
</feature>
<reference evidence="2 3" key="1">
    <citation type="submission" date="2020-12" db="EMBL/GenBank/DDBJ databases">
        <title>HMF7856_wgs.fasta genome submission.</title>
        <authorList>
            <person name="Kang H."/>
            <person name="Kim H."/>
            <person name="Joh K."/>
        </authorList>
    </citation>
    <scope>NUCLEOTIDE SEQUENCE [LARGE SCALE GENOMIC DNA]</scope>
    <source>
        <strain evidence="2 3">HMF7856</strain>
    </source>
</reference>
<dbReference type="EMBL" id="CP066775">
    <property type="protein sequence ID" value="QQL49774.1"/>
    <property type="molecule type" value="Genomic_DNA"/>
</dbReference>
<keyword evidence="1" id="KW-0732">Signal</keyword>